<sequence>MRFGLPALVALALTGCASSQTIETVPPPRAYAHGIGGATFLIGGSFAPGRSPDGNSLILHGPEGAFVIDSGRHAEHLALIKQGLSGIGMTPVAIVNTHWHLDHVSGNPALKAAFPGIKIYGTSAIDGALTGFLATSAESSRKALAEGAVPASAVADVEGDLATIARGAELRPDVVIDETRDVAIAGRPLSLRVAHHAVTERDLWIYDAAEKRAIVGDLVTVPVPFLDTACPEGWMKALDEVAASGAEQIVPGHGPIMSLADFARWKHAFVDFIACAKGTGALEACSAGWLAGAARWADDNRPRTKAMADYYGELVRSGKLDGYCKA</sequence>
<dbReference type="PATRIC" id="fig|33050.5.peg.271"/>
<feature type="domain" description="Metallo-beta-lactamase" evidence="2">
    <location>
        <begin position="53"/>
        <end position="253"/>
    </location>
</feature>
<gene>
    <name evidence="3" type="ORF">AN936_01300</name>
</gene>
<dbReference type="SUPFAM" id="SSF56281">
    <property type="entry name" value="Metallo-hydrolase/oxidoreductase"/>
    <property type="match status" value="1"/>
</dbReference>
<evidence type="ECO:0000313" key="3">
    <source>
        <dbReference type="EMBL" id="ALH79057.1"/>
    </source>
</evidence>
<dbReference type="PROSITE" id="PS51257">
    <property type="entry name" value="PROKAR_LIPOPROTEIN"/>
    <property type="match status" value="1"/>
</dbReference>
<dbReference type="Pfam" id="PF00753">
    <property type="entry name" value="Lactamase_B"/>
    <property type="match status" value="1"/>
</dbReference>
<dbReference type="KEGG" id="smag:AN936_01300"/>
<dbReference type="PANTHER" id="PTHR42951">
    <property type="entry name" value="METALLO-BETA-LACTAMASE DOMAIN-CONTAINING"/>
    <property type="match status" value="1"/>
</dbReference>
<comment type="similarity">
    <text evidence="1">Belongs to the metallo-beta-lactamase superfamily. Class-B beta-lactamase family.</text>
</comment>
<dbReference type="OrthoDB" id="420651at2"/>
<reference evidence="3 4" key="1">
    <citation type="journal article" date="2015" name="Genome Announc.">
        <title>Complete Genome Sequence of Polypropylene Glycol- and Polyethylene Glycol-Degrading Sphingopyxis macrogoltabida Strain EY-1.</title>
        <authorList>
            <person name="Ohtsubo Y."/>
            <person name="Nagata Y."/>
            <person name="Numata M."/>
            <person name="Tsuchikane K."/>
            <person name="Hosoyama A."/>
            <person name="Yamazoe A."/>
            <person name="Tsuda M."/>
            <person name="Fujita N."/>
            <person name="Kawai F."/>
        </authorList>
    </citation>
    <scope>NUCLEOTIDE SEQUENCE [LARGE SCALE GENOMIC DNA]</scope>
    <source>
        <strain evidence="3 4">EY-1</strain>
    </source>
</reference>
<protein>
    <recommendedName>
        <fullName evidence="2">Metallo-beta-lactamase domain-containing protein</fullName>
    </recommendedName>
</protein>
<proteinExistence type="inferred from homology"/>
<dbReference type="AlphaFoldDB" id="A0A0N9URG0"/>
<dbReference type="InterPro" id="IPR050855">
    <property type="entry name" value="NDM-1-like"/>
</dbReference>
<dbReference type="GO" id="GO:0017001">
    <property type="term" value="P:antibiotic catabolic process"/>
    <property type="evidence" value="ECO:0007669"/>
    <property type="project" value="UniProtKB-ARBA"/>
</dbReference>
<evidence type="ECO:0000259" key="2">
    <source>
        <dbReference type="SMART" id="SM00849"/>
    </source>
</evidence>
<accession>A0A0N9URG0</accession>
<dbReference type="SMART" id="SM00849">
    <property type="entry name" value="Lactamase_B"/>
    <property type="match status" value="1"/>
</dbReference>
<dbReference type="EMBL" id="CP012700">
    <property type="protein sequence ID" value="ALH79057.1"/>
    <property type="molecule type" value="Genomic_DNA"/>
</dbReference>
<dbReference type="InterPro" id="IPR036866">
    <property type="entry name" value="RibonucZ/Hydroxyglut_hydro"/>
</dbReference>
<dbReference type="PANTHER" id="PTHR42951:SF4">
    <property type="entry name" value="ACYL-COENZYME A THIOESTERASE MBLAC2"/>
    <property type="match status" value="1"/>
</dbReference>
<evidence type="ECO:0000313" key="4">
    <source>
        <dbReference type="Proteomes" id="UP000058074"/>
    </source>
</evidence>
<dbReference type="InterPro" id="IPR001279">
    <property type="entry name" value="Metallo-B-lactamas"/>
</dbReference>
<name>A0A0N9URG0_SPHMC</name>
<dbReference type="Gene3D" id="3.60.15.10">
    <property type="entry name" value="Ribonuclease Z/Hydroxyacylglutathione hydrolase-like"/>
    <property type="match status" value="1"/>
</dbReference>
<organism evidence="3 4">
    <name type="scientific">Sphingopyxis macrogoltabida</name>
    <name type="common">Sphingomonas macrogoltabidus</name>
    <dbReference type="NCBI Taxonomy" id="33050"/>
    <lineage>
        <taxon>Bacteria</taxon>
        <taxon>Pseudomonadati</taxon>
        <taxon>Pseudomonadota</taxon>
        <taxon>Alphaproteobacteria</taxon>
        <taxon>Sphingomonadales</taxon>
        <taxon>Sphingomonadaceae</taxon>
        <taxon>Sphingopyxis</taxon>
    </lineage>
</organism>
<dbReference type="Proteomes" id="UP000058074">
    <property type="component" value="Chromosome"/>
</dbReference>
<dbReference type="RefSeq" id="WP_054586562.1">
    <property type="nucleotide sequence ID" value="NZ_CP012700.1"/>
</dbReference>
<evidence type="ECO:0000256" key="1">
    <source>
        <dbReference type="ARBA" id="ARBA00005250"/>
    </source>
</evidence>